<dbReference type="EMBL" id="JAPUUL010000754">
    <property type="protein sequence ID" value="KAJ8129464.1"/>
    <property type="molecule type" value="Genomic_DNA"/>
</dbReference>
<evidence type="ECO:0000313" key="2">
    <source>
        <dbReference type="Proteomes" id="UP001153332"/>
    </source>
</evidence>
<gene>
    <name evidence="1" type="ORF">O1611_g4166</name>
</gene>
<protein>
    <submittedName>
        <fullName evidence="1">Uncharacterized protein</fullName>
    </submittedName>
</protein>
<accession>A0ACC2JQ07</accession>
<proteinExistence type="predicted"/>
<reference evidence="1" key="1">
    <citation type="submission" date="2022-12" db="EMBL/GenBank/DDBJ databases">
        <title>Genome Sequence of Lasiodiplodia mahajangana.</title>
        <authorList>
            <person name="Buettner E."/>
        </authorList>
    </citation>
    <scope>NUCLEOTIDE SEQUENCE</scope>
    <source>
        <strain evidence="1">VT137</strain>
    </source>
</reference>
<comment type="caution">
    <text evidence="1">The sequence shown here is derived from an EMBL/GenBank/DDBJ whole genome shotgun (WGS) entry which is preliminary data.</text>
</comment>
<organism evidence="1 2">
    <name type="scientific">Lasiodiplodia mahajangana</name>
    <dbReference type="NCBI Taxonomy" id="1108764"/>
    <lineage>
        <taxon>Eukaryota</taxon>
        <taxon>Fungi</taxon>
        <taxon>Dikarya</taxon>
        <taxon>Ascomycota</taxon>
        <taxon>Pezizomycotina</taxon>
        <taxon>Dothideomycetes</taxon>
        <taxon>Dothideomycetes incertae sedis</taxon>
        <taxon>Botryosphaeriales</taxon>
        <taxon>Botryosphaeriaceae</taxon>
        <taxon>Lasiodiplodia</taxon>
    </lineage>
</organism>
<name>A0ACC2JQ07_9PEZI</name>
<keyword evidence="2" id="KW-1185">Reference proteome</keyword>
<sequence>MMLKQVITAIAVVALGLVSAQDAPSACAASCVNGVFANAASVGCANGDMVCVCNQPQSFQDGIRDCITAACPGDVPDVQIPLADAYGNDICAKVVANNAPASTIATEAPPSEPTSTTAEPTSTPTTAASTTTSVSSVEPTSQTTAPSPEVANTATSSPTTSSLVASSSAASPSAADNQPTTVPTLSSTTSASLSSTTSSMSQPTTTSSATTAASGTSTAVKAGIGAGVGAAALAAVIIAVCACLRRRQRNKTANRVRKYKISEPMSSTGGQFADSIGRAESGLPKPIITRHPAYVDRASLPTSPTSVYSNSSELEAHARRYEDMVPRTQPRTMI</sequence>
<dbReference type="Proteomes" id="UP001153332">
    <property type="component" value="Unassembled WGS sequence"/>
</dbReference>
<evidence type="ECO:0000313" key="1">
    <source>
        <dbReference type="EMBL" id="KAJ8129464.1"/>
    </source>
</evidence>